<accession>A0A453FMI3</accession>
<dbReference type="AlphaFoldDB" id="A0A453FMI3"/>
<dbReference type="GO" id="GO:0008312">
    <property type="term" value="F:7S RNA binding"/>
    <property type="evidence" value="ECO:0007669"/>
    <property type="project" value="InterPro"/>
</dbReference>
<dbReference type="GO" id="GO:0030942">
    <property type="term" value="F:endoplasmic reticulum signal peptide binding"/>
    <property type="evidence" value="ECO:0007669"/>
    <property type="project" value="TreeGrafter"/>
</dbReference>
<dbReference type="Gene3D" id="1.10.260.30">
    <property type="entry name" value="Signal recognition particle, SRP54 subunit, M-domain"/>
    <property type="match status" value="1"/>
</dbReference>
<dbReference type="GO" id="GO:0005525">
    <property type="term" value="F:GTP binding"/>
    <property type="evidence" value="ECO:0007669"/>
    <property type="project" value="InterPro"/>
</dbReference>
<dbReference type="SUPFAM" id="SSF47446">
    <property type="entry name" value="Signal peptide-binding domain"/>
    <property type="match status" value="1"/>
</dbReference>
<organism evidence="2 3">
    <name type="scientific">Aegilops tauschii subsp. strangulata</name>
    <name type="common">Goatgrass</name>
    <dbReference type="NCBI Taxonomy" id="200361"/>
    <lineage>
        <taxon>Eukaryota</taxon>
        <taxon>Viridiplantae</taxon>
        <taxon>Streptophyta</taxon>
        <taxon>Embryophyta</taxon>
        <taxon>Tracheophyta</taxon>
        <taxon>Spermatophyta</taxon>
        <taxon>Magnoliopsida</taxon>
        <taxon>Liliopsida</taxon>
        <taxon>Poales</taxon>
        <taxon>Poaceae</taxon>
        <taxon>BOP clade</taxon>
        <taxon>Pooideae</taxon>
        <taxon>Triticodae</taxon>
        <taxon>Triticeae</taxon>
        <taxon>Triticinae</taxon>
        <taxon>Aegilops</taxon>
    </lineage>
</organism>
<sequence length="144" mass="16192">RLMEGNFTLRLMYEQFQNLGKIGSIGQQGEAKIKRYMTMMDSMTDAELDSADPKLMKESRIVRIARGSGRPVKDVLDMLEEYKRLAKMWSNVIKRLRKSNKGNTNAQQISKSLPPELLTQIGGIGGLRSLLNQTVSKEMGGGDR</sequence>
<proteinExistence type="predicted"/>
<protein>
    <recommendedName>
        <fullName evidence="1">Signal recognition particle SRP54 subunit M-domain domain-containing protein</fullName>
    </recommendedName>
</protein>
<feature type="domain" description="Signal recognition particle SRP54 subunit M-domain" evidence="1">
    <location>
        <begin position="6"/>
        <end position="88"/>
    </location>
</feature>
<dbReference type="Pfam" id="PF02978">
    <property type="entry name" value="SRP_SPB"/>
    <property type="match status" value="1"/>
</dbReference>
<dbReference type="PANTHER" id="PTHR11564">
    <property type="entry name" value="SIGNAL RECOGNITION PARTICLE 54K PROTEIN SRP54"/>
    <property type="match status" value="1"/>
</dbReference>
<dbReference type="Gramene" id="AET3Gv20722200.3">
    <property type="protein sequence ID" value="AET3Gv20722200.3"/>
    <property type="gene ID" value="AET3Gv20722200"/>
</dbReference>
<name>A0A453FMI3_AEGTS</name>
<dbReference type="GO" id="GO:0005786">
    <property type="term" value="C:signal recognition particle, endoplasmic reticulum targeting"/>
    <property type="evidence" value="ECO:0007669"/>
    <property type="project" value="TreeGrafter"/>
</dbReference>
<reference evidence="3" key="2">
    <citation type="journal article" date="2017" name="Nat. Plants">
        <title>The Aegilops tauschii genome reveals multiple impacts of transposons.</title>
        <authorList>
            <person name="Zhao G."/>
            <person name="Zou C."/>
            <person name="Li K."/>
            <person name="Wang K."/>
            <person name="Li T."/>
            <person name="Gao L."/>
            <person name="Zhang X."/>
            <person name="Wang H."/>
            <person name="Yang Z."/>
            <person name="Liu X."/>
            <person name="Jiang W."/>
            <person name="Mao L."/>
            <person name="Kong X."/>
            <person name="Jiao Y."/>
            <person name="Jia J."/>
        </authorList>
    </citation>
    <scope>NUCLEOTIDE SEQUENCE [LARGE SCALE GENOMIC DNA]</scope>
    <source>
        <strain evidence="3">cv. AL8/78</strain>
    </source>
</reference>
<evidence type="ECO:0000259" key="1">
    <source>
        <dbReference type="Pfam" id="PF02978"/>
    </source>
</evidence>
<dbReference type="PANTHER" id="PTHR11564:SF5">
    <property type="entry name" value="SIGNAL RECOGNITION PARTICLE SUBUNIT SRP54"/>
    <property type="match status" value="1"/>
</dbReference>
<evidence type="ECO:0000313" key="3">
    <source>
        <dbReference type="Proteomes" id="UP000015105"/>
    </source>
</evidence>
<evidence type="ECO:0000313" key="2">
    <source>
        <dbReference type="EnsemblPlants" id="AET3Gv20722200.3"/>
    </source>
</evidence>
<dbReference type="GO" id="GO:0006616">
    <property type="term" value="P:SRP-dependent cotranslational protein targeting to membrane, translocation"/>
    <property type="evidence" value="ECO:0007669"/>
    <property type="project" value="TreeGrafter"/>
</dbReference>
<dbReference type="InterPro" id="IPR004125">
    <property type="entry name" value="Signal_recog_particle_SRP54_M"/>
</dbReference>
<dbReference type="EnsemblPlants" id="AET3Gv20722200.3">
    <property type="protein sequence ID" value="AET3Gv20722200.3"/>
    <property type="gene ID" value="AET3Gv20722200"/>
</dbReference>
<dbReference type="Proteomes" id="UP000015105">
    <property type="component" value="Chromosome 3D"/>
</dbReference>
<reference evidence="2" key="3">
    <citation type="journal article" date="2017" name="Nature">
        <title>Genome sequence of the progenitor of the wheat D genome Aegilops tauschii.</title>
        <authorList>
            <person name="Luo M.C."/>
            <person name="Gu Y.Q."/>
            <person name="Puiu D."/>
            <person name="Wang H."/>
            <person name="Twardziok S.O."/>
            <person name="Deal K.R."/>
            <person name="Huo N."/>
            <person name="Zhu T."/>
            <person name="Wang L."/>
            <person name="Wang Y."/>
            <person name="McGuire P.E."/>
            <person name="Liu S."/>
            <person name="Long H."/>
            <person name="Ramasamy R.K."/>
            <person name="Rodriguez J.C."/>
            <person name="Van S.L."/>
            <person name="Yuan L."/>
            <person name="Wang Z."/>
            <person name="Xia Z."/>
            <person name="Xiao L."/>
            <person name="Anderson O.D."/>
            <person name="Ouyang S."/>
            <person name="Liang Y."/>
            <person name="Zimin A.V."/>
            <person name="Pertea G."/>
            <person name="Qi P."/>
            <person name="Bennetzen J.L."/>
            <person name="Dai X."/>
            <person name="Dawson M.W."/>
            <person name="Muller H.G."/>
            <person name="Kugler K."/>
            <person name="Rivarola-Duarte L."/>
            <person name="Spannagl M."/>
            <person name="Mayer K.F.X."/>
            <person name="Lu F.H."/>
            <person name="Bevan M.W."/>
            <person name="Leroy P."/>
            <person name="Li P."/>
            <person name="You F.M."/>
            <person name="Sun Q."/>
            <person name="Liu Z."/>
            <person name="Lyons E."/>
            <person name="Wicker T."/>
            <person name="Salzberg S.L."/>
            <person name="Devos K.M."/>
            <person name="Dvorak J."/>
        </authorList>
    </citation>
    <scope>NUCLEOTIDE SEQUENCE [LARGE SCALE GENOMIC DNA]</scope>
    <source>
        <strain evidence="2">cv. AL8/78</strain>
    </source>
</reference>
<keyword evidence="3" id="KW-1185">Reference proteome</keyword>
<dbReference type="InterPro" id="IPR022941">
    <property type="entry name" value="SRP54"/>
</dbReference>
<reference evidence="3" key="1">
    <citation type="journal article" date="2014" name="Science">
        <title>Ancient hybridizations among the ancestral genomes of bread wheat.</title>
        <authorList>
            <consortium name="International Wheat Genome Sequencing Consortium,"/>
            <person name="Marcussen T."/>
            <person name="Sandve S.R."/>
            <person name="Heier L."/>
            <person name="Spannagl M."/>
            <person name="Pfeifer M."/>
            <person name="Jakobsen K.S."/>
            <person name="Wulff B.B."/>
            <person name="Steuernagel B."/>
            <person name="Mayer K.F."/>
            <person name="Olsen O.A."/>
        </authorList>
    </citation>
    <scope>NUCLEOTIDE SEQUENCE [LARGE SCALE GENOMIC DNA]</scope>
    <source>
        <strain evidence="3">cv. AL8/78</strain>
    </source>
</reference>
<dbReference type="InterPro" id="IPR036891">
    <property type="entry name" value="Signal_recog_part_SRP54_M_sf"/>
</dbReference>
<dbReference type="GO" id="GO:0005829">
    <property type="term" value="C:cytosol"/>
    <property type="evidence" value="ECO:0007669"/>
    <property type="project" value="TreeGrafter"/>
</dbReference>
<reference evidence="2" key="4">
    <citation type="submission" date="2019-03" db="UniProtKB">
        <authorList>
            <consortium name="EnsemblPlants"/>
        </authorList>
    </citation>
    <scope>IDENTIFICATION</scope>
</reference>
<dbReference type="GO" id="GO:0003924">
    <property type="term" value="F:GTPase activity"/>
    <property type="evidence" value="ECO:0007669"/>
    <property type="project" value="InterPro"/>
</dbReference>
<reference evidence="2" key="5">
    <citation type="journal article" date="2021" name="G3 (Bethesda)">
        <title>Aegilops tauschii genome assembly Aet v5.0 features greater sequence contiguity and improved annotation.</title>
        <authorList>
            <person name="Wang L."/>
            <person name="Zhu T."/>
            <person name="Rodriguez J.C."/>
            <person name="Deal K.R."/>
            <person name="Dubcovsky J."/>
            <person name="McGuire P.E."/>
            <person name="Lux T."/>
            <person name="Spannagl M."/>
            <person name="Mayer K.F.X."/>
            <person name="Baldrich P."/>
            <person name="Meyers B.C."/>
            <person name="Huo N."/>
            <person name="Gu Y.Q."/>
            <person name="Zhou H."/>
            <person name="Devos K.M."/>
            <person name="Bennetzen J.L."/>
            <person name="Unver T."/>
            <person name="Budak H."/>
            <person name="Gulick P.J."/>
            <person name="Galiba G."/>
            <person name="Kalapos B."/>
            <person name="Nelson D.R."/>
            <person name="Li P."/>
            <person name="You F.M."/>
            <person name="Luo M.C."/>
            <person name="Dvorak J."/>
        </authorList>
    </citation>
    <scope>NUCLEOTIDE SEQUENCE [LARGE SCALE GENOMIC DNA]</scope>
    <source>
        <strain evidence="2">cv. AL8/78</strain>
    </source>
</reference>